<accession>A0A9Q1DIF7</accession>
<evidence type="ECO:0000313" key="1">
    <source>
        <dbReference type="EMBL" id="KAJ8271630.1"/>
    </source>
</evidence>
<dbReference type="Proteomes" id="UP001152803">
    <property type="component" value="Unassembled WGS sequence"/>
</dbReference>
<name>A0A9Q1DIF7_CONCO</name>
<sequence length="113" mass="12769">MPTETWSTVESGAQPALQKHLPLHDITERGGEEEHYAKLKASDTPSQRHSHCLATWNTVSQGNCLITVLRNGQRRCTGHPHPLSRADDVDEDDEDEVSINIKHVLPLNLDWER</sequence>
<gene>
    <name evidence="1" type="ORF">COCON_G00104890</name>
</gene>
<comment type="caution">
    <text evidence="1">The sequence shown here is derived from an EMBL/GenBank/DDBJ whole genome shotgun (WGS) entry which is preliminary data.</text>
</comment>
<organism evidence="1 2">
    <name type="scientific">Conger conger</name>
    <name type="common">Conger eel</name>
    <name type="synonym">Muraena conger</name>
    <dbReference type="NCBI Taxonomy" id="82655"/>
    <lineage>
        <taxon>Eukaryota</taxon>
        <taxon>Metazoa</taxon>
        <taxon>Chordata</taxon>
        <taxon>Craniata</taxon>
        <taxon>Vertebrata</taxon>
        <taxon>Euteleostomi</taxon>
        <taxon>Actinopterygii</taxon>
        <taxon>Neopterygii</taxon>
        <taxon>Teleostei</taxon>
        <taxon>Anguilliformes</taxon>
        <taxon>Congridae</taxon>
        <taxon>Conger</taxon>
    </lineage>
</organism>
<proteinExistence type="predicted"/>
<dbReference type="AlphaFoldDB" id="A0A9Q1DIF7"/>
<dbReference type="EMBL" id="JAFJMO010000007">
    <property type="protein sequence ID" value="KAJ8271630.1"/>
    <property type="molecule type" value="Genomic_DNA"/>
</dbReference>
<keyword evidence="2" id="KW-1185">Reference proteome</keyword>
<evidence type="ECO:0000313" key="2">
    <source>
        <dbReference type="Proteomes" id="UP001152803"/>
    </source>
</evidence>
<reference evidence="1" key="1">
    <citation type="journal article" date="2023" name="Science">
        <title>Genome structures resolve the early diversification of teleost fishes.</title>
        <authorList>
            <person name="Parey E."/>
            <person name="Louis A."/>
            <person name="Montfort J."/>
            <person name="Bouchez O."/>
            <person name="Roques C."/>
            <person name="Iampietro C."/>
            <person name="Lluch J."/>
            <person name="Castinel A."/>
            <person name="Donnadieu C."/>
            <person name="Desvignes T."/>
            <person name="Floi Bucao C."/>
            <person name="Jouanno E."/>
            <person name="Wen M."/>
            <person name="Mejri S."/>
            <person name="Dirks R."/>
            <person name="Jansen H."/>
            <person name="Henkel C."/>
            <person name="Chen W.J."/>
            <person name="Zahm M."/>
            <person name="Cabau C."/>
            <person name="Klopp C."/>
            <person name="Thompson A.W."/>
            <person name="Robinson-Rechavi M."/>
            <person name="Braasch I."/>
            <person name="Lecointre G."/>
            <person name="Bobe J."/>
            <person name="Postlethwait J.H."/>
            <person name="Berthelot C."/>
            <person name="Roest Crollius H."/>
            <person name="Guiguen Y."/>
        </authorList>
    </citation>
    <scope>NUCLEOTIDE SEQUENCE</scope>
    <source>
        <strain evidence="1">Concon-B</strain>
    </source>
</reference>
<protein>
    <submittedName>
        <fullName evidence="1">Uncharacterized protein</fullName>
    </submittedName>
</protein>